<dbReference type="InterPro" id="IPR028081">
    <property type="entry name" value="Leu-bd"/>
</dbReference>
<sequence>MRIKKTAAILTSLAAATMLAATACGSSGSTAQGGDGIASQIRIQAVNDQTGAVAYAGTGASRGAELAIAEINEQGFLGDGITVSMEQSDPAGQIDRAVSETTTAMANPDISAILGPTMGQQAAAVAPIVNQRKTPTIFTQSGAEGVVTGDYTFRATAPMGSYYDIAMKWLADNDLKNVSVIYNATFPTFADLGKDVVPAEAKQLGIDLGQSIEAQSTTQDFTGQAQQIASANPQAVIMLLTAPQSVTFLKQLRQAGYQGQVVATSVQSAGNVSAAGDAANGLVYPVDFSSAMDSAEAQKFVAAFEEKYGKQPDAYAAEGYDAIWWLARGIKSANSSSREGIQQGLTTVASKGFTGAMGDITFDGNDMRVPGAMILWENGKETLLQ</sequence>
<evidence type="ECO:0000313" key="8">
    <source>
        <dbReference type="Proteomes" id="UP000008363"/>
    </source>
</evidence>
<keyword evidence="2" id="KW-0813">Transport</keyword>
<organism evidence="7 8">
    <name type="scientific">Gordonia rhizosphera NBRC 16068</name>
    <dbReference type="NCBI Taxonomy" id="1108045"/>
    <lineage>
        <taxon>Bacteria</taxon>
        <taxon>Bacillati</taxon>
        <taxon>Actinomycetota</taxon>
        <taxon>Actinomycetes</taxon>
        <taxon>Mycobacteriales</taxon>
        <taxon>Gordoniaceae</taxon>
        <taxon>Gordonia</taxon>
    </lineage>
</organism>
<evidence type="ECO:0000256" key="2">
    <source>
        <dbReference type="ARBA" id="ARBA00022448"/>
    </source>
</evidence>
<evidence type="ECO:0000256" key="3">
    <source>
        <dbReference type="ARBA" id="ARBA00022729"/>
    </source>
</evidence>
<dbReference type="RefSeq" id="WP_006329485.1">
    <property type="nucleotide sequence ID" value="NZ_BAHC01000012.1"/>
</dbReference>
<name>K6UXZ8_9ACTN</name>
<keyword evidence="3 5" id="KW-0732">Signal</keyword>
<protein>
    <submittedName>
        <fullName evidence="7">Putative ABC transporter substrate-binding protein</fullName>
    </submittedName>
</protein>
<dbReference type="PANTHER" id="PTHR30483:SF6">
    <property type="entry name" value="PERIPLASMIC BINDING PROTEIN OF ABC TRANSPORTER FOR NATURAL AMINO ACIDS"/>
    <property type="match status" value="1"/>
</dbReference>
<proteinExistence type="inferred from homology"/>
<dbReference type="PRINTS" id="PR00337">
    <property type="entry name" value="LEUILEVALBP"/>
</dbReference>
<gene>
    <name evidence="7" type="ORF">GORHZ_012_00020</name>
</gene>
<dbReference type="AlphaFoldDB" id="K6UXZ8"/>
<feature type="domain" description="Leucine-binding protein" evidence="6">
    <location>
        <begin position="40"/>
        <end position="375"/>
    </location>
</feature>
<dbReference type="STRING" id="1108045.GORHZ_012_00020"/>
<feature type="chain" id="PRO_5003895225" evidence="5">
    <location>
        <begin position="24"/>
        <end position="385"/>
    </location>
</feature>
<dbReference type="Pfam" id="PF13458">
    <property type="entry name" value="Peripla_BP_6"/>
    <property type="match status" value="1"/>
</dbReference>
<dbReference type="PANTHER" id="PTHR30483">
    <property type="entry name" value="LEUCINE-SPECIFIC-BINDING PROTEIN"/>
    <property type="match status" value="1"/>
</dbReference>
<evidence type="ECO:0000256" key="1">
    <source>
        <dbReference type="ARBA" id="ARBA00010062"/>
    </source>
</evidence>
<keyword evidence="4" id="KW-0029">Amino-acid transport</keyword>
<accession>K6UXZ8</accession>
<dbReference type="InterPro" id="IPR051010">
    <property type="entry name" value="BCAA_transport"/>
</dbReference>
<evidence type="ECO:0000313" key="7">
    <source>
        <dbReference type="EMBL" id="GAB88273.1"/>
    </source>
</evidence>
<dbReference type="PROSITE" id="PS51257">
    <property type="entry name" value="PROKAR_LIPOPROTEIN"/>
    <property type="match status" value="1"/>
</dbReference>
<keyword evidence="8" id="KW-1185">Reference proteome</keyword>
<dbReference type="Proteomes" id="UP000008363">
    <property type="component" value="Unassembled WGS sequence"/>
</dbReference>
<evidence type="ECO:0000256" key="5">
    <source>
        <dbReference type="SAM" id="SignalP"/>
    </source>
</evidence>
<evidence type="ECO:0000259" key="6">
    <source>
        <dbReference type="Pfam" id="PF13458"/>
    </source>
</evidence>
<dbReference type="eggNOG" id="COG0683">
    <property type="taxonomic scope" value="Bacteria"/>
</dbReference>
<comment type="caution">
    <text evidence="7">The sequence shown here is derived from an EMBL/GenBank/DDBJ whole genome shotgun (WGS) entry which is preliminary data.</text>
</comment>
<dbReference type="InterPro" id="IPR028082">
    <property type="entry name" value="Peripla_BP_I"/>
</dbReference>
<comment type="similarity">
    <text evidence="1">Belongs to the leucine-binding protein family.</text>
</comment>
<reference evidence="7 8" key="1">
    <citation type="submission" date="2012-08" db="EMBL/GenBank/DDBJ databases">
        <title>Whole genome shotgun sequence of Gordonia rhizosphera NBRC 16068.</title>
        <authorList>
            <person name="Takarada H."/>
            <person name="Isaki S."/>
            <person name="Hosoyama A."/>
            <person name="Tsuchikane K."/>
            <person name="Katsumata H."/>
            <person name="Baba S."/>
            <person name="Ohji S."/>
            <person name="Yamazaki S."/>
            <person name="Fujita N."/>
        </authorList>
    </citation>
    <scope>NUCLEOTIDE SEQUENCE [LARGE SCALE GENOMIC DNA]</scope>
    <source>
        <strain evidence="7 8">NBRC 16068</strain>
    </source>
</reference>
<dbReference type="GO" id="GO:0006865">
    <property type="term" value="P:amino acid transport"/>
    <property type="evidence" value="ECO:0007669"/>
    <property type="project" value="UniProtKB-KW"/>
</dbReference>
<dbReference type="Gene3D" id="3.40.50.2300">
    <property type="match status" value="2"/>
</dbReference>
<dbReference type="EMBL" id="BAHC01000012">
    <property type="protein sequence ID" value="GAB88273.1"/>
    <property type="molecule type" value="Genomic_DNA"/>
</dbReference>
<feature type="signal peptide" evidence="5">
    <location>
        <begin position="1"/>
        <end position="23"/>
    </location>
</feature>
<dbReference type="SUPFAM" id="SSF53822">
    <property type="entry name" value="Periplasmic binding protein-like I"/>
    <property type="match status" value="1"/>
</dbReference>
<dbReference type="InterPro" id="IPR000709">
    <property type="entry name" value="Leu_Ile_Val-bd"/>
</dbReference>
<evidence type="ECO:0000256" key="4">
    <source>
        <dbReference type="ARBA" id="ARBA00022970"/>
    </source>
</evidence>